<dbReference type="STRING" id="1220162.K1VZE0"/>
<name>K1VZE0_TRIAC</name>
<comment type="caution">
    <text evidence="5">The sequence shown here is derived from an EMBL/GenBank/DDBJ whole genome shotgun (WGS) entry which is preliminary data.</text>
</comment>
<gene>
    <name evidence="5" type="ORF">A1Q2_00742</name>
</gene>
<evidence type="ECO:0000256" key="1">
    <source>
        <dbReference type="ARBA" id="ARBA00006432"/>
    </source>
</evidence>
<dbReference type="InterPro" id="IPR000873">
    <property type="entry name" value="AMP-dep_synth/lig_dom"/>
</dbReference>
<evidence type="ECO:0000259" key="4">
    <source>
        <dbReference type="Pfam" id="PF13193"/>
    </source>
</evidence>
<dbReference type="Gene3D" id="3.40.50.980">
    <property type="match status" value="2"/>
</dbReference>
<dbReference type="Pfam" id="PF00501">
    <property type="entry name" value="AMP-binding"/>
    <property type="match status" value="1"/>
</dbReference>
<dbReference type="Pfam" id="PF13193">
    <property type="entry name" value="AMP-binding_C"/>
    <property type="match status" value="1"/>
</dbReference>
<dbReference type="InParanoid" id="K1VZE0"/>
<evidence type="ECO:0000256" key="2">
    <source>
        <dbReference type="ARBA" id="ARBA00022598"/>
    </source>
</evidence>
<dbReference type="PANTHER" id="PTHR24096">
    <property type="entry name" value="LONG-CHAIN-FATTY-ACID--COA LIGASE"/>
    <property type="match status" value="1"/>
</dbReference>
<organism evidence="5 6">
    <name type="scientific">Trichosporon asahii var. asahii (strain CBS 8904)</name>
    <name type="common">Yeast</name>
    <dbReference type="NCBI Taxonomy" id="1220162"/>
    <lineage>
        <taxon>Eukaryota</taxon>
        <taxon>Fungi</taxon>
        <taxon>Dikarya</taxon>
        <taxon>Basidiomycota</taxon>
        <taxon>Agaricomycotina</taxon>
        <taxon>Tremellomycetes</taxon>
        <taxon>Trichosporonales</taxon>
        <taxon>Trichosporonaceae</taxon>
        <taxon>Trichosporon</taxon>
    </lineage>
</organism>
<feature type="domain" description="AMP-dependent synthetase/ligase" evidence="3">
    <location>
        <begin position="44"/>
        <end position="404"/>
    </location>
</feature>
<dbReference type="InterPro" id="IPR020845">
    <property type="entry name" value="AMP-binding_CS"/>
</dbReference>
<dbReference type="Proteomes" id="UP000006757">
    <property type="component" value="Unassembled WGS sequence"/>
</dbReference>
<reference evidence="5 6" key="1">
    <citation type="journal article" date="2012" name="Eukaryot. Cell">
        <title>Genome sequence of the Trichosporon asahii environmental strain CBS 8904.</title>
        <authorList>
            <person name="Yang R.Y."/>
            <person name="Li H.T."/>
            <person name="Zhu H."/>
            <person name="Zhou G.P."/>
            <person name="Wang M."/>
            <person name="Wang L."/>
        </authorList>
    </citation>
    <scope>NUCLEOTIDE SEQUENCE [LARGE SCALE GENOMIC DNA]</scope>
    <source>
        <strain evidence="5 6">CBS 8904</strain>
    </source>
</reference>
<dbReference type="GO" id="GO:0016405">
    <property type="term" value="F:CoA-ligase activity"/>
    <property type="evidence" value="ECO:0007669"/>
    <property type="project" value="TreeGrafter"/>
</dbReference>
<dbReference type="OMA" id="MARFRSC"/>
<feature type="domain" description="AMP-binding enzyme C-terminal" evidence="4">
    <location>
        <begin position="455"/>
        <end position="534"/>
    </location>
</feature>
<evidence type="ECO:0000313" key="5">
    <source>
        <dbReference type="EMBL" id="EKD04942.1"/>
    </source>
</evidence>
<dbReference type="FunCoup" id="K1VZE0">
    <property type="interactions" value="281"/>
</dbReference>
<comment type="similarity">
    <text evidence="1">Belongs to the ATP-dependent AMP-binding enzyme family.</text>
</comment>
<dbReference type="SUPFAM" id="SSF56801">
    <property type="entry name" value="Acetyl-CoA synthetase-like"/>
    <property type="match status" value="1"/>
</dbReference>
<dbReference type="PANTHER" id="PTHR24096:SF149">
    <property type="entry name" value="AMP-BINDING DOMAIN-CONTAINING PROTEIN-RELATED"/>
    <property type="match status" value="1"/>
</dbReference>
<dbReference type="AlphaFoldDB" id="K1VZE0"/>
<dbReference type="EMBL" id="AMBO01000185">
    <property type="protein sequence ID" value="EKD04942.1"/>
    <property type="molecule type" value="Genomic_DNA"/>
</dbReference>
<dbReference type="HOGENOM" id="CLU_000022_59_2_1"/>
<keyword evidence="6" id="KW-1185">Reference proteome</keyword>
<dbReference type="InterPro" id="IPR045851">
    <property type="entry name" value="AMP-bd_C_sf"/>
</dbReference>
<dbReference type="Gene3D" id="2.30.38.10">
    <property type="entry name" value="Luciferase, Domain 3"/>
    <property type="match status" value="1"/>
</dbReference>
<evidence type="ECO:0000259" key="3">
    <source>
        <dbReference type="Pfam" id="PF00501"/>
    </source>
</evidence>
<accession>K1VZE0</accession>
<evidence type="ECO:0000313" key="6">
    <source>
        <dbReference type="Proteomes" id="UP000006757"/>
    </source>
</evidence>
<dbReference type="PROSITE" id="PS00455">
    <property type="entry name" value="AMP_BINDING"/>
    <property type="match status" value="1"/>
</dbReference>
<dbReference type="Gene3D" id="3.30.300.30">
    <property type="match status" value="1"/>
</dbReference>
<proteinExistence type="inferred from homology"/>
<dbReference type="eggNOG" id="KOG1176">
    <property type="taxonomic scope" value="Eukaryota"/>
</dbReference>
<protein>
    <submittedName>
        <fullName evidence="5">AMP binding protein</fullName>
    </submittedName>
</protein>
<dbReference type="CDD" id="cd05911">
    <property type="entry name" value="Firefly_Luc_like"/>
    <property type="match status" value="1"/>
</dbReference>
<sequence length="554" mass="60144">MTSDIAIYESDYPNPFLPEIGLFDYLFPSAQGISLHNPASLSDDSVAFIEGHNGRQLKRGELRDKALGLKTGLNAMGVGRGNVGCLWGLNGLEWIIAAYGLLAAGVTVTPANASYDVHEIAHQVNDSGANVVFVSPENLPQLVKAREQFKSPMPDSRIIILDTKGKYGFKSLYDHVGAPSEAEHFDGLESRATAVLCYSSGTTGLPKGVMTTHYNLTSQILASQPLYPKFDLPQDSMLGFLPMSHIYGWIALLIQPLTIGLRTIILPRFDEIQFLSCVQKYRCTHSLFVPPIVLLLVHSQNVPRYDLSSLRIVSCGAAPLSGDLIDAFKKRFPQCTISQSYGMTETSPGIFLAPTEDAAAGHLGIGRLCPTYQARLVRSDGTDAPVGERGELWVRGPCVMKGYHRNEAATRGTMEPGGWLRTGDVLVRGEDGLWAVVDRVKELIKYKGFQVAPAELEGILLQHPAVIDAGVVGVQDDSQATELPRAYIVTTSKEDPATVAKDVQAWVAARVAHHKALRGGVLVIDAIPKSPSGKILRNILRARAKEEFKPAGKL</sequence>
<keyword evidence="2" id="KW-0436">Ligase</keyword>
<dbReference type="FunFam" id="3.30.300.30:FF:000007">
    <property type="entry name" value="4-coumarate--CoA ligase 2"/>
    <property type="match status" value="1"/>
</dbReference>
<dbReference type="InterPro" id="IPR025110">
    <property type="entry name" value="AMP-bd_C"/>
</dbReference>
<dbReference type="OrthoDB" id="1898221at2759"/>